<keyword evidence="3 16" id="KW-0515">Mutator protein</keyword>
<keyword evidence="10 16" id="KW-0460">Magnesium</keyword>
<accession>A0A2P8HGC7</accession>
<evidence type="ECO:0000256" key="6">
    <source>
        <dbReference type="ARBA" id="ARBA00022695"/>
    </source>
</evidence>
<comment type="function">
    <text evidence="14 16">Poorly processive, error-prone DNA polymerase involved in untargeted mutagenesis. Copies undamaged DNA at stalled replication forks, which arise in vivo from mismatched or misaligned primer ends. These misaligned primers can be extended by PolIV. Exhibits no 3'-5' exonuclease (proofreading) activity. May be involved in translesional synthesis, in conjunction with the beta clamp from PolIII.</text>
</comment>
<evidence type="ECO:0000256" key="15">
    <source>
        <dbReference type="ARBA" id="ARBA00049244"/>
    </source>
</evidence>
<dbReference type="Pfam" id="PF00817">
    <property type="entry name" value="IMS"/>
    <property type="match status" value="1"/>
</dbReference>
<dbReference type="InterPro" id="IPR001126">
    <property type="entry name" value="UmuC"/>
</dbReference>
<comment type="catalytic activity">
    <reaction evidence="15 16">
        <text>DNA(n) + a 2'-deoxyribonucleoside 5'-triphosphate = DNA(n+1) + diphosphate</text>
        <dbReference type="Rhea" id="RHEA:22508"/>
        <dbReference type="Rhea" id="RHEA-COMP:17339"/>
        <dbReference type="Rhea" id="RHEA-COMP:17340"/>
        <dbReference type="ChEBI" id="CHEBI:33019"/>
        <dbReference type="ChEBI" id="CHEBI:61560"/>
        <dbReference type="ChEBI" id="CHEBI:173112"/>
        <dbReference type="EC" id="2.7.7.7"/>
    </reaction>
</comment>
<dbReference type="GO" id="GO:0006261">
    <property type="term" value="P:DNA-templated DNA replication"/>
    <property type="evidence" value="ECO:0007669"/>
    <property type="project" value="UniProtKB-UniRule"/>
</dbReference>
<evidence type="ECO:0000256" key="3">
    <source>
        <dbReference type="ARBA" id="ARBA00022457"/>
    </source>
</evidence>
<evidence type="ECO:0000256" key="10">
    <source>
        <dbReference type="ARBA" id="ARBA00022842"/>
    </source>
</evidence>
<feature type="active site" evidence="16">
    <location>
        <position position="109"/>
    </location>
</feature>
<proteinExistence type="inferred from homology"/>
<dbReference type="AlphaFoldDB" id="A0A2P8HGC7"/>
<evidence type="ECO:0000313" key="18">
    <source>
        <dbReference type="EMBL" id="PSL45287.1"/>
    </source>
</evidence>
<comment type="cofactor">
    <cofactor evidence="16">
        <name>Mg(2+)</name>
        <dbReference type="ChEBI" id="CHEBI:18420"/>
    </cofactor>
    <text evidence="16">Binds 2 magnesium ions per subunit.</text>
</comment>
<reference evidence="18 19" key="1">
    <citation type="submission" date="2018-03" db="EMBL/GenBank/DDBJ databases">
        <title>Genomic Encyclopedia of Type Strains, Phase III (KMG-III): the genomes of soil and plant-associated and newly described type strains.</title>
        <authorList>
            <person name="Whitman W."/>
        </authorList>
    </citation>
    <scope>NUCLEOTIDE SEQUENCE [LARGE SCALE GENOMIC DNA]</scope>
    <source>
        <strain evidence="18 19">CGMCC 4.7097</strain>
    </source>
</reference>
<dbReference type="PANTHER" id="PTHR11076:SF33">
    <property type="entry name" value="DNA POLYMERASE KAPPA"/>
    <property type="match status" value="1"/>
</dbReference>
<dbReference type="GO" id="GO:0009432">
    <property type="term" value="P:SOS response"/>
    <property type="evidence" value="ECO:0007669"/>
    <property type="project" value="TreeGrafter"/>
</dbReference>
<keyword evidence="9 16" id="KW-0227">DNA damage</keyword>
<evidence type="ECO:0000256" key="14">
    <source>
        <dbReference type="ARBA" id="ARBA00025589"/>
    </source>
</evidence>
<dbReference type="GO" id="GO:0000287">
    <property type="term" value="F:magnesium ion binding"/>
    <property type="evidence" value="ECO:0007669"/>
    <property type="project" value="UniProtKB-UniRule"/>
</dbReference>
<dbReference type="Gene3D" id="1.10.150.20">
    <property type="entry name" value="5' to 3' exonuclease, C-terminal subdomain"/>
    <property type="match status" value="1"/>
</dbReference>
<comment type="similarity">
    <text evidence="2 16">Belongs to the DNA polymerase type-Y family.</text>
</comment>
<dbReference type="InterPro" id="IPR036775">
    <property type="entry name" value="DNA_pol_Y-fam_lit_finger_sf"/>
</dbReference>
<dbReference type="InterPro" id="IPR043502">
    <property type="entry name" value="DNA/RNA_pol_sf"/>
</dbReference>
<dbReference type="GO" id="GO:0005829">
    <property type="term" value="C:cytosol"/>
    <property type="evidence" value="ECO:0007669"/>
    <property type="project" value="TreeGrafter"/>
</dbReference>
<keyword evidence="4 16" id="KW-0963">Cytoplasm</keyword>
<keyword evidence="8 16" id="KW-0479">Metal-binding</keyword>
<dbReference type="EC" id="2.7.7.7" evidence="16"/>
<keyword evidence="13 16" id="KW-0234">DNA repair</keyword>
<keyword evidence="5 16" id="KW-0808">Transferase</keyword>
<gene>
    <name evidence="16" type="primary">dinB</name>
    <name evidence="18" type="ORF">B0I31_12764</name>
</gene>
<sequence length="345" mass="37064">MPGSDWVLHVDLDQFIAAVEVARRPELRGRPVVVGGAGDPTQRAVVATASYEAREFGVHSGMPLRLAKKKCPDAVFLPSDAPAYEEVSAHVMDVLRELPVVVEVLGWDEAFLGARTDDPEALADTARRAVKAETGLECSVGIGDNKLRAKLATGFAKPAGVYRLTRDNWVEVMAARPVTALWGVGSRTAAKLAELGVGTVEELARAGPEVLAARFGPAMGPHLRQLALGAGDTEVAATPWVAKSRSRETTFQQDLTDPDEIREQVRLLARRVVHDVVAEGRPAVRVVVKVRFVPFFTCTRGVALAEPTMDVEPIEAAAVAALARFDDTRAVRLLGVRAEFTGGRP</sequence>
<dbReference type="GO" id="GO:0006281">
    <property type="term" value="P:DNA repair"/>
    <property type="evidence" value="ECO:0007669"/>
    <property type="project" value="UniProtKB-UniRule"/>
</dbReference>
<evidence type="ECO:0000256" key="8">
    <source>
        <dbReference type="ARBA" id="ARBA00022723"/>
    </source>
</evidence>
<dbReference type="PANTHER" id="PTHR11076">
    <property type="entry name" value="DNA REPAIR POLYMERASE UMUC / TRANSFERASE FAMILY MEMBER"/>
    <property type="match status" value="1"/>
</dbReference>
<dbReference type="Gene3D" id="3.40.1170.60">
    <property type="match status" value="1"/>
</dbReference>
<dbReference type="GO" id="GO:0003684">
    <property type="term" value="F:damaged DNA binding"/>
    <property type="evidence" value="ECO:0007669"/>
    <property type="project" value="InterPro"/>
</dbReference>
<evidence type="ECO:0000256" key="12">
    <source>
        <dbReference type="ARBA" id="ARBA00023125"/>
    </source>
</evidence>
<dbReference type="CDD" id="cd03586">
    <property type="entry name" value="PolY_Pol_IV_kappa"/>
    <property type="match status" value="1"/>
</dbReference>
<dbReference type="GO" id="GO:0003887">
    <property type="term" value="F:DNA-directed DNA polymerase activity"/>
    <property type="evidence" value="ECO:0007669"/>
    <property type="project" value="UniProtKB-UniRule"/>
</dbReference>
<evidence type="ECO:0000256" key="11">
    <source>
        <dbReference type="ARBA" id="ARBA00022932"/>
    </source>
</evidence>
<feature type="binding site" evidence="16">
    <location>
        <position position="11"/>
    </location>
    <ligand>
        <name>Mg(2+)</name>
        <dbReference type="ChEBI" id="CHEBI:18420"/>
    </ligand>
</feature>
<dbReference type="PROSITE" id="PS50173">
    <property type="entry name" value="UMUC"/>
    <property type="match status" value="1"/>
</dbReference>
<dbReference type="RefSeq" id="WP_106620343.1">
    <property type="nucleotide sequence ID" value="NZ_PYAX01000027.1"/>
</dbReference>
<organism evidence="18 19">
    <name type="scientific">Saccharothrix carnea</name>
    <dbReference type="NCBI Taxonomy" id="1280637"/>
    <lineage>
        <taxon>Bacteria</taxon>
        <taxon>Bacillati</taxon>
        <taxon>Actinomycetota</taxon>
        <taxon>Actinomycetes</taxon>
        <taxon>Pseudonocardiales</taxon>
        <taxon>Pseudonocardiaceae</taxon>
        <taxon>Saccharothrix</taxon>
    </lineage>
</organism>
<evidence type="ECO:0000256" key="13">
    <source>
        <dbReference type="ARBA" id="ARBA00023204"/>
    </source>
</evidence>
<dbReference type="OrthoDB" id="9808813at2"/>
<name>A0A2P8HGC7_SACCR</name>
<dbReference type="GO" id="GO:0042276">
    <property type="term" value="P:error-prone translesion synthesis"/>
    <property type="evidence" value="ECO:0007669"/>
    <property type="project" value="TreeGrafter"/>
</dbReference>
<comment type="subcellular location">
    <subcellularLocation>
        <location evidence="1 16">Cytoplasm</location>
    </subcellularLocation>
</comment>
<evidence type="ECO:0000256" key="2">
    <source>
        <dbReference type="ARBA" id="ARBA00010945"/>
    </source>
</evidence>
<evidence type="ECO:0000256" key="9">
    <source>
        <dbReference type="ARBA" id="ARBA00022763"/>
    </source>
</evidence>
<feature type="binding site" evidence="16">
    <location>
        <position position="108"/>
    </location>
    <ligand>
        <name>Mg(2+)</name>
        <dbReference type="ChEBI" id="CHEBI:18420"/>
    </ligand>
</feature>
<dbReference type="HAMAP" id="MF_01113">
    <property type="entry name" value="DNApol_IV"/>
    <property type="match status" value="1"/>
</dbReference>
<comment type="caution">
    <text evidence="18">The sequence shown here is derived from an EMBL/GenBank/DDBJ whole genome shotgun (WGS) entry which is preliminary data.</text>
</comment>
<dbReference type="Gene3D" id="3.30.1490.100">
    <property type="entry name" value="DNA polymerase, Y-family, little finger domain"/>
    <property type="match status" value="1"/>
</dbReference>
<keyword evidence="6 16" id="KW-0548">Nucleotidyltransferase</keyword>
<evidence type="ECO:0000256" key="7">
    <source>
        <dbReference type="ARBA" id="ARBA00022705"/>
    </source>
</evidence>
<keyword evidence="12 16" id="KW-0238">DNA-binding</keyword>
<dbReference type="InterPro" id="IPR017961">
    <property type="entry name" value="DNA_pol_Y-fam_little_finger"/>
</dbReference>
<dbReference type="Proteomes" id="UP000241118">
    <property type="component" value="Unassembled WGS sequence"/>
</dbReference>
<evidence type="ECO:0000313" key="19">
    <source>
        <dbReference type="Proteomes" id="UP000241118"/>
    </source>
</evidence>
<dbReference type="InterPro" id="IPR022880">
    <property type="entry name" value="DNApol_IV"/>
</dbReference>
<comment type="subunit">
    <text evidence="16">Monomer.</text>
</comment>
<dbReference type="InterPro" id="IPR043128">
    <property type="entry name" value="Rev_trsase/Diguanyl_cyclase"/>
</dbReference>
<keyword evidence="7 16" id="KW-0235">DNA replication</keyword>
<dbReference type="SUPFAM" id="SSF56672">
    <property type="entry name" value="DNA/RNA polymerases"/>
    <property type="match status" value="1"/>
</dbReference>
<evidence type="ECO:0000256" key="5">
    <source>
        <dbReference type="ARBA" id="ARBA00022679"/>
    </source>
</evidence>
<keyword evidence="11 16" id="KW-0239">DNA-directed DNA polymerase</keyword>
<keyword evidence="19" id="KW-1185">Reference proteome</keyword>
<dbReference type="InterPro" id="IPR050116">
    <property type="entry name" value="DNA_polymerase-Y"/>
</dbReference>
<feature type="site" description="Substrate discrimination" evidence="16">
    <location>
        <position position="16"/>
    </location>
</feature>
<dbReference type="SUPFAM" id="SSF100879">
    <property type="entry name" value="Lesion bypass DNA polymerase (Y-family), little finger domain"/>
    <property type="match status" value="1"/>
</dbReference>
<evidence type="ECO:0000256" key="4">
    <source>
        <dbReference type="ARBA" id="ARBA00022490"/>
    </source>
</evidence>
<evidence type="ECO:0000259" key="17">
    <source>
        <dbReference type="PROSITE" id="PS50173"/>
    </source>
</evidence>
<dbReference type="Pfam" id="PF11799">
    <property type="entry name" value="IMS_C"/>
    <property type="match status" value="1"/>
</dbReference>
<dbReference type="NCBIfam" id="NF002883">
    <property type="entry name" value="PRK03352.1"/>
    <property type="match status" value="1"/>
</dbReference>
<feature type="domain" description="UmuC" evidence="17">
    <location>
        <begin position="7"/>
        <end position="185"/>
    </location>
</feature>
<dbReference type="Gene3D" id="3.30.70.270">
    <property type="match status" value="1"/>
</dbReference>
<dbReference type="FunFam" id="3.40.1170.60:FF:000001">
    <property type="entry name" value="DNA polymerase IV"/>
    <property type="match status" value="1"/>
</dbReference>
<evidence type="ECO:0000256" key="16">
    <source>
        <dbReference type="HAMAP-Rule" id="MF_01113"/>
    </source>
</evidence>
<dbReference type="EMBL" id="PYAX01000027">
    <property type="protein sequence ID" value="PSL45287.1"/>
    <property type="molecule type" value="Genomic_DNA"/>
</dbReference>
<protein>
    <recommendedName>
        <fullName evidence="16">DNA polymerase IV</fullName>
        <shortName evidence="16">Pol IV</shortName>
        <ecNumber evidence="16">2.7.7.7</ecNumber>
    </recommendedName>
</protein>
<evidence type="ECO:0000256" key="1">
    <source>
        <dbReference type="ARBA" id="ARBA00004496"/>
    </source>
</evidence>